<comment type="caution">
    <text evidence="16">The sequence shown here is derived from an EMBL/GenBank/DDBJ whole genome shotgun (WGS) entry which is preliminary data.</text>
</comment>
<dbReference type="SUPFAM" id="SSF51126">
    <property type="entry name" value="Pectin lyase-like"/>
    <property type="match status" value="2"/>
</dbReference>
<evidence type="ECO:0000256" key="11">
    <source>
        <dbReference type="ARBA" id="ARBA00023273"/>
    </source>
</evidence>
<dbReference type="InterPro" id="IPR037524">
    <property type="entry name" value="PA14/GLEYA"/>
</dbReference>
<dbReference type="Pfam" id="PF24606">
    <property type="entry name" value="CEMIP_beta-hel"/>
    <property type="match status" value="2"/>
</dbReference>
<dbReference type="InterPro" id="IPR008972">
    <property type="entry name" value="Cupredoxin"/>
</dbReference>
<dbReference type="InterPro" id="IPR052387">
    <property type="entry name" value="Fibrocystin"/>
</dbReference>
<evidence type="ECO:0000256" key="4">
    <source>
        <dbReference type="ARBA" id="ARBA00022475"/>
    </source>
</evidence>
<keyword evidence="9 13" id="KW-0472">Membrane</keyword>
<feature type="transmembrane region" description="Helical" evidence="13">
    <location>
        <begin position="7"/>
        <end position="26"/>
    </location>
</feature>
<comment type="subcellular location">
    <subcellularLocation>
        <location evidence="2">Cell membrane</location>
    </subcellularLocation>
    <subcellularLocation>
        <location evidence="3">Cell projection</location>
    </subcellularLocation>
    <subcellularLocation>
        <location evidence="1">Membrane</location>
        <topology evidence="1">Single-pass membrane protein</topology>
    </subcellularLocation>
</comment>
<feature type="transmembrane region" description="Helical" evidence="13">
    <location>
        <begin position="4432"/>
        <end position="4454"/>
    </location>
</feature>
<evidence type="ECO:0000313" key="16">
    <source>
        <dbReference type="EMBL" id="CAH1788932.1"/>
    </source>
</evidence>
<keyword evidence="10" id="KW-0325">Glycoprotein</keyword>
<evidence type="ECO:0000256" key="10">
    <source>
        <dbReference type="ARBA" id="ARBA00023180"/>
    </source>
</evidence>
<evidence type="ECO:0000256" key="7">
    <source>
        <dbReference type="ARBA" id="ARBA00022737"/>
    </source>
</evidence>
<dbReference type="SMART" id="SM00710">
    <property type="entry name" value="PbH1"/>
    <property type="match status" value="9"/>
</dbReference>
<feature type="compositionally biased region" description="Polar residues" evidence="12">
    <location>
        <begin position="4517"/>
        <end position="4533"/>
    </location>
</feature>
<dbReference type="SUPFAM" id="SSF56988">
    <property type="entry name" value="Anthrax protective antigen"/>
    <property type="match status" value="1"/>
</dbReference>
<gene>
    <name evidence="16" type="ORF">OFUS_LOCUS14378</name>
</gene>
<dbReference type="InterPro" id="IPR014756">
    <property type="entry name" value="Ig_E-set"/>
</dbReference>
<dbReference type="InterPro" id="IPR019316">
    <property type="entry name" value="G8_domain"/>
</dbReference>
<dbReference type="GO" id="GO:0005886">
    <property type="term" value="C:plasma membrane"/>
    <property type="evidence" value="ECO:0007669"/>
    <property type="project" value="UniProtKB-SubCell"/>
</dbReference>
<organism evidence="16 17">
    <name type="scientific">Owenia fusiformis</name>
    <name type="common">Polychaete worm</name>
    <dbReference type="NCBI Taxonomy" id="6347"/>
    <lineage>
        <taxon>Eukaryota</taxon>
        <taxon>Metazoa</taxon>
        <taxon>Spiralia</taxon>
        <taxon>Lophotrochozoa</taxon>
        <taxon>Annelida</taxon>
        <taxon>Polychaeta</taxon>
        <taxon>Sedentaria</taxon>
        <taxon>Canalipalpata</taxon>
        <taxon>Sabellida</taxon>
        <taxon>Oweniida</taxon>
        <taxon>Oweniidae</taxon>
        <taxon>Owenia</taxon>
    </lineage>
</organism>
<dbReference type="SMART" id="SM00758">
    <property type="entry name" value="PA14"/>
    <property type="match status" value="1"/>
</dbReference>
<feature type="domain" description="G8" evidence="14">
    <location>
        <begin position="2185"/>
        <end position="2306"/>
    </location>
</feature>
<evidence type="ECO:0000256" key="9">
    <source>
        <dbReference type="ARBA" id="ARBA00023136"/>
    </source>
</evidence>
<evidence type="ECO:0000313" key="17">
    <source>
        <dbReference type="Proteomes" id="UP000749559"/>
    </source>
</evidence>
<keyword evidence="8 13" id="KW-1133">Transmembrane helix</keyword>
<keyword evidence="5 13" id="KW-0812">Transmembrane</keyword>
<feature type="domain" description="PA14" evidence="15">
    <location>
        <begin position="353"/>
        <end position="510"/>
    </location>
</feature>
<dbReference type="PANTHER" id="PTHR46769">
    <property type="entry name" value="POLYCYSTIC KIDNEY AND HEPATIC DISEASE 1 (AUTOSOMAL RECESSIVE)-LIKE 1"/>
    <property type="match status" value="1"/>
</dbReference>
<keyword evidence="7" id="KW-0677">Repeat</keyword>
<dbReference type="FunFam" id="2.160.20.10:FF:000070">
    <property type="entry name" value="PKHD1 like 1"/>
    <property type="match status" value="1"/>
</dbReference>
<dbReference type="Gene3D" id="2.160.20.10">
    <property type="entry name" value="Single-stranded right-handed beta-helix, Pectin lyase-like"/>
    <property type="match status" value="2"/>
</dbReference>
<dbReference type="SMART" id="SM01225">
    <property type="entry name" value="G8"/>
    <property type="match status" value="2"/>
</dbReference>
<dbReference type="Pfam" id="PF10162">
    <property type="entry name" value="G8"/>
    <property type="match status" value="2"/>
</dbReference>
<dbReference type="Gene3D" id="2.60.40.10">
    <property type="entry name" value="Immunoglobulins"/>
    <property type="match status" value="14"/>
</dbReference>
<dbReference type="InterPro" id="IPR002909">
    <property type="entry name" value="IPT_dom"/>
</dbReference>
<dbReference type="OrthoDB" id="120976at2759"/>
<proteinExistence type="predicted"/>
<dbReference type="CDD" id="cd00102">
    <property type="entry name" value="IPT"/>
    <property type="match status" value="1"/>
</dbReference>
<evidence type="ECO:0000256" key="13">
    <source>
        <dbReference type="SAM" id="Phobius"/>
    </source>
</evidence>
<evidence type="ECO:0000259" key="15">
    <source>
        <dbReference type="PROSITE" id="PS51820"/>
    </source>
</evidence>
<protein>
    <recommendedName>
        <fullName evidence="18">Fibrocystin-L</fullName>
    </recommendedName>
</protein>
<dbReference type="SUPFAM" id="SSF81296">
    <property type="entry name" value="E set domains"/>
    <property type="match status" value="12"/>
</dbReference>
<evidence type="ECO:0000256" key="3">
    <source>
        <dbReference type="ARBA" id="ARBA00004316"/>
    </source>
</evidence>
<dbReference type="GO" id="GO:0042995">
    <property type="term" value="C:cell projection"/>
    <property type="evidence" value="ECO:0007669"/>
    <property type="project" value="UniProtKB-SubCell"/>
</dbReference>
<dbReference type="InterPro" id="IPR055401">
    <property type="entry name" value="CEMIP_beta-hel_dom"/>
</dbReference>
<dbReference type="Gene3D" id="2.60.40.420">
    <property type="entry name" value="Cupredoxins - blue copper proteins"/>
    <property type="match status" value="1"/>
</dbReference>
<evidence type="ECO:0000256" key="8">
    <source>
        <dbReference type="ARBA" id="ARBA00022989"/>
    </source>
</evidence>
<evidence type="ECO:0000259" key="14">
    <source>
        <dbReference type="PROSITE" id="PS51484"/>
    </source>
</evidence>
<dbReference type="Pfam" id="PF07691">
    <property type="entry name" value="PA14"/>
    <property type="match status" value="1"/>
</dbReference>
<keyword evidence="4" id="KW-1003">Cell membrane</keyword>
<name>A0A8S4P3U6_OWEFU</name>
<evidence type="ECO:0000256" key="1">
    <source>
        <dbReference type="ARBA" id="ARBA00004167"/>
    </source>
</evidence>
<dbReference type="PROSITE" id="PS51820">
    <property type="entry name" value="PA14"/>
    <property type="match status" value="1"/>
</dbReference>
<keyword evidence="6" id="KW-0732">Signal</keyword>
<dbReference type="EMBL" id="CAIIXF020000007">
    <property type="protein sequence ID" value="CAH1788932.1"/>
    <property type="molecule type" value="Genomic_DNA"/>
</dbReference>
<evidence type="ECO:0000256" key="12">
    <source>
        <dbReference type="SAM" id="MobiDB-lite"/>
    </source>
</evidence>
<dbReference type="InterPro" id="IPR011658">
    <property type="entry name" value="PA14_dom"/>
</dbReference>
<keyword evidence="17" id="KW-1185">Reference proteome</keyword>
<evidence type="ECO:0008006" key="18">
    <source>
        <dbReference type="Google" id="ProtNLM"/>
    </source>
</evidence>
<sequence length="4539" mass="491855">MTFHRICLGWVRILILTASLLFNYIVVANEDLEPFVDKVEPHVGSAGGESLITIYGGVFAKNQFNFNPGEEHLGNSVTLVSDKQAYPCKVHKDGCTETRIQCYTPQLEPGHYFVRVAIDGVKISDSKLCRGDVNGYRCLFEVRRHNFSPTISSVSPRSGPPGTVVTMRGKLFTDRYGSDKEAGSNGNTADIRRVFFGGQKCELKMEDPVTKELTDEMYNLSLDFVDRNDDGITDSNMGSMTCKLQGSYVGSINGSFIVSSPYGGSLASLEALRVTSNDKISMFQTYAEVIGVSPSSGSIAGGTVITITGKNFDDTNAPPYVDIAGSLCEVLSQTDTEIVCVTGLQPSAFSLYPGNRGIKKELWKNTNIHFDDLASVSSFTDTNPTDEYTIEWLDEARFFEDELDSFVTRMRGFFVPSIDSDFKFFLKSDDSSRLYLSTSENPSDKVEIAYATRQWNWYDREESQQSQRVSLQGGQKYYIEVLQQEHAAQARVQVAAMMYTTRFTGQQSGDVIAEKQIVMTNSVALQEQQSIELQNWAPKTSVSEVQKVTVGALQGVIRLGMDGVYTVPIDIGQPNAGDMMMIQLNRLITISPDGTSVSVNVGTSTMEFTITFNSERGDLPLLTYRTTGGISITVTEVMKGQSSLEKFQLELFGVPSALVTVGASAGMVADALTTLNSLRCPDYIVKPSRKFYFQDYEGDERVLGERSTENPFCGKTVVQSPHIIFQDYKSPFELSSGVKYLCFAYRGLLHNAVLIDIDYMENSSPLSKTVRIEHEFYAEEDIDFKSWKYTCLDMLSPLQIAEPDGSQFKGTRLRVFTDIGKNYWLDAVFIGSKPTVPVTPETGECLDCRYVNDQILRPPLPNGNRIERLDVTKSDNMYTLSITGEDVIYNAPLIRIRGGEVEAGGYAPGSGGATYGASGWGAAKAVVTRVSTATAPIAGTFELSFKGQTVTIPANATAEDFHAIFETMPTSGLVNVERTGTGTAYNWTVTFLTNTGDQELIQVNGNGLVGNEPNVQVITEKDGGVFLDPIQGDWLRTAHTTPQVSVKINNIPTACTGDCSFEYSEAATPTVTASTPSQGPANTDLTITGTGFHTTADQNTVLIGGAICDVTSATSTEIHCTTGNAAAGSADIIVRVIGKGNAEHNGGPFQFTYEAAVTALTPTTGSIAGGTFITLTISSLRDDALVSVGGNDCPVSTRTATTITCTTPTGDSAGEVQVEVTQGGVTLTSPIAFNYDSSLTATITSFSANTGSVTGGETIDIVGTQFGTGNDHVVTVGGVEATVVSSSDTQISVTLPPLPPGSHPIDVTVGTYGYADKSSVTNTDILVSFEVNNVSPLIGSMIGGTVLTLTGQGFGSAGANNIQVGRTSCTILSETNSKIVCKIDETATTHVVTNEGIHPVFGPDYAWLPHNLAIKTGDIVEWRWHAPSWVSNIGFSVQQTPNITAKEYDGTGFTSGPNTTPNGSFRHRFNSEGVYNYWSNYIDPEEENFIRGVITVTERQSHLETIRLTVNNFEAIYTPGGAPPAPGSCLPVTASVSGCTEEDVVSTNSDLFEFTFSQCSTPSISSISPNSGTSETDITITGEGFGPEICQNEVKIGAQDCVVSSSSETEIMCRLDPNGVHEVGTSYPVTVRVNNRGTAKNYIVIDENRSYTLLPMVSNVTPYTGSLSGGTTLTISGSGFTQGHTGGLTVNINGVTCKVESVSYTQVECTTISSGATTGHDVVVNVGPYASKCEGVCVFSYSEAATPTFIDVTPLATSISSTDITITGSKFGTDSVDVTVKIGTQDCSVTSVTDTSIACTIGYITVGPQQVNVIIKDKGQAWYSDPVYINSEAVVDTVSPSEGSINGGTVLNILGNGFDAESTKVTLDGVECTLQTVTLSQITCTTGPHVDGAVKVAVKSNDIDYPEIDFTYSTGITPVVTSIDPVTGTTGDQVTITGNGFSNIANDVTIQLGGSPCTIVSVTVNALVCDLGFSSAGEKALSVLVDGVGYATSDITFIYTLSLTSVSPSSGSFGGGQILTLTGTGFDPNNVEVMICDLACAVDVSSSTTTSLLIETPTNNGSGTQACDIVVSSGTSSATQSDGYTYSDTLTPAVTAVSPARGGTGGGVLIDIIGTGFGTTVGDISVTIAGSACTVSTVTDNLVQCTTSEHSPAVKAKVRVVVGTNGIATQDGADFWYIDVYSSNFTWGGLPPPVAGDFVVVPKEQVLLVDIDTPILAFLLIQGGHVMFDDERDIHLQAENILITDGGRFSIGTESAPYQHDAVITLHGHLRSPELPIYGAKTIGVRNGTLEFYGRPKVNTWTHLASTGAAGSTTITVQDNIQDWDIGDEIVIATTGNRNSQKETEKKVIVSISGNTITLDSPLEYEHLGVTETFEDGTTQLDLRAEVGLLTRNVKVKGSKHMDWSKPIPACKDGFNLGEFATQTCFQGRFGEEMGSDEFGAQIMIHAPAKDLNIAHAHLSYVEITHAGQAFRLGRYPVHFHLNGEQSGSYVKGCAIHETFNRAINIHGTNNVHLEKNVIYNIKGGAVFLEDGIETGNLIENNLVVFCRQSTSLLNDDNTPAAFWVTNPNNTYIGNTAAGGTHVGFWYRMHKHPDGPSYDESVCPQHAPLGIFRGNKAHSVGWNGLWIFQEYYPTVDGACDSTQSQAAIFRDFTAWNCKKGAEAASVGAVQFDNFLMVNHLESGIEYKLLNKNPINSQNGARVTNSVIIGSSSFYALGKTCSDRGITLPFSKGFVVENAKFINFEAECSALDVTKVAGVCSFGCGGYEYLTSGLTFHNTPNKNKVNFEWEHVAVIHDLDGSLTGQQPGSRLTTTTGLLPRDQCLTTDIGLGVGASVCNPATKFIRFAFNRPSPISLEAKDVKITNEYGSTTIPYLKKRLTHKFGWMTTLASGYTYNIEFLDVTQVTNISYAGRFSGLENDEYVIIRHHFTQAPQTFKVGPSRTLTEGTPDELTYEDNVVYDHHFNATNNDFTYLVSGKTDSPGPENYGSDYDVSLKVSRCQTSSCVGTLVANNDPPATERPEVFQLWSDVAYWADASDSSTPELPSDDTDVVVKPDTWLVADVPLPKINKLYIYGTLELDPSLDFDIHADLIFITGRLIVGWPDEPFPRLCTITLHGNHNTENFYQGAQWYNGPNIGSKAIGVFGGLDLHGLTQETSWTTLADTGRQGDNTITLATAVDWAVQNDIVIASTGYNAWETETFRIVGISDDGLTLTLNDTLTYTHRGVAETYGSYEVTMAAEVGLLNRNIKIIGAEYENIEDESFGARVLVGTFNKESQAFTGYARLNNVEFIRTGQEGWTEAYDPRFSLAFLNTGEVSPNRPSFVNSCTFHHGFSSAIGVFGTDGLVVSDNVIYHTVGAGMKIGDSFGNELRGNFLALLIWPGSYQERYEPFNFIWDGSIEVFQSQDVILEGNHVTGSERVGFHIKGEECTGGNASWSGNVAHSSLIGVYMNGERLSKTLKECVKVSGFSSWMNYDYGVYIQQDAVEVRISDLQLIDNTLGLFMMNVNPSSLSHIAVDKKFHFTNSLIVGTSAASDCDVSVNSDNANIRLSSLARTSNTPTGGRVGHVWPTFASGHNRAPEKKFNGLITYPALYGEAIIDGITYANFGVNKCGTRDVAIMTNENNPDAMHPITISNTERINVDDDSLVYIQRPSLDHIDPTNCVDMECDAKKKCLIRDVDGTFLGSTSGTVIPRSEFAWDKEPERGIGNYRIPKVALTDLQGSRLAVEDVFPSKGIIRDSSCVYNPVWQAYECHGLDHKMMVIESLDRDTELRRLSPVAIIGDRHIDLINGPEDHGWCFGYTCQKRISTFYSIVASGKHFDVYFTGTSPQNLRLHLLNAYDNEAVRLSIYYKVPYRLDVYVDGTYRPPLNKDVNADGDEILKAPTYEGEFYPDISDGEAGDNFVNREWRQLYVLIRGNTPVTIRQAPVLRVTFNAPAQSIDDFFKTNLISNLVQLLGIDPSKIRIMNVVSASSRRKRMVNVRKRDTEYDLITLEIGTEPTEDADETNTENDSDEIASAAAKLIDCTQLGTLENELGISIDDVIIYEPVPNVNDSSWQEFESNEVAGTGVYYVQADAMHIATSPEPRYESVPFITQPEFQMLSPIGEVLPVVGSYQIPWQVTATLVLTDTSDERATLVGMTTASFLNGKATFDDIGVSHSGTYKIYYEITYPTGAAHLNYMSEEFYVPLQPIDARVNVTGEVLSGNDMEVSVELIDGFTMLKHGEIDWKGHTWSATVTLLNSDEVFGTLVVTDPLATFDVNSGIAVISGRIIDVEEPTRVFLDIHVISEPSDYDFTVISPHVDVMPVGYQPISEDTRKKIKLLFDADYDSIVAGREELFIATVYNHFMPKYYEKTSLTGWTTRKGSIIVEFNAQGTEDDITSVLYDIYDEVDSGLEISFNGSFIEARREMFVDGVEYYGRSGSQVATSALSTDELIGVITACVLSLAVVVIVVVILVMKNKAKDSKITPRGDHGDMFPSMCRQPSTITILDSKFVDSKAGCRKEQHGDFTSEGQHGDFTSEGQQDDFTSIGRQPSVVSIHHK</sequence>
<evidence type="ECO:0000256" key="6">
    <source>
        <dbReference type="ARBA" id="ARBA00022729"/>
    </source>
</evidence>
<feature type="domain" description="G8" evidence="14">
    <location>
        <begin position="3030"/>
        <end position="3162"/>
    </location>
</feature>
<dbReference type="PROSITE" id="PS51484">
    <property type="entry name" value="G8"/>
    <property type="match status" value="2"/>
</dbReference>
<dbReference type="PANTHER" id="PTHR46769:SF2">
    <property type="entry name" value="FIBROCYSTIN-L ISOFORM 2 PRECURSOR-RELATED"/>
    <property type="match status" value="1"/>
</dbReference>
<accession>A0A8S4P3U6</accession>
<dbReference type="FunFam" id="2.60.40.10:FF:001292">
    <property type="entry name" value="PKHD1 like 1"/>
    <property type="match status" value="1"/>
</dbReference>
<feature type="region of interest" description="Disordered" evidence="12">
    <location>
        <begin position="4502"/>
        <end position="4539"/>
    </location>
</feature>
<dbReference type="InterPro" id="IPR006626">
    <property type="entry name" value="PbH1"/>
</dbReference>
<dbReference type="Proteomes" id="UP000749559">
    <property type="component" value="Unassembled WGS sequence"/>
</dbReference>
<keyword evidence="11" id="KW-0966">Cell projection</keyword>
<reference evidence="16" key="1">
    <citation type="submission" date="2022-03" db="EMBL/GenBank/DDBJ databases">
        <authorList>
            <person name="Martin C."/>
        </authorList>
    </citation>
    <scope>NUCLEOTIDE SEQUENCE</scope>
</reference>
<dbReference type="SMART" id="SM00429">
    <property type="entry name" value="IPT"/>
    <property type="match status" value="14"/>
</dbReference>
<dbReference type="CDD" id="cd00603">
    <property type="entry name" value="IPT_PCSR"/>
    <property type="match status" value="11"/>
</dbReference>
<dbReference type="InterPro" id="IPR011050">
    <property type="entry name" value="Pectin_lyase_fold/virulence"/>
</dbReference>
<dbReference type="SUPFAM" id="SSF49503">
    <property type="entry name" value="Cupredoxins"/>
    <property type="match status" value="1"/>
</dbReference>
<dbReference type="InterPro" id="IPR013783">
    <property type="entry name" value="Ig-like_fold"/>
</dbReference>
<dbReference type="Pfam" id="PF01833">
    <property type="entry name" value="TIG"/>
    <property type="match status" value="14"/>
</dbReference>
<dbReference type="InterPro" id="IPR012334">
    <property type="entry name" value="Pectin_lyas_fold"/>
</dbReference>
<evidence type="ECO:0000256" key="5">
    <source>
        <dbReference type="ARBA" id="ARBA00022692"/>
    </source>
</evidence>
<evidence type="ECO:0000256" key="2">
    <source>
        <dbReference type="ARBA" id="ARBA00004236"/>
    </source>
</evidence>